<protein>
    <submittedName>
        <fullName evidence="1">Uncharacterized protein</fullName>
    </submittedName>
</protein>
<evidence type="ECO:0000313" key="2">
    <source>
        <dbReference type="Proteomes" id="UP000012153"/>
    </source>
</evidence>
<dbReference type="Proteomes" id="UP000012153">
    <property type="component" value="Unassembled WGS sequence"/>
</dbReference>
<reference evidence="1 2" key="1">
    <citation type="submission" date="2013-01" db="EMBL/GenBank/DDBJ databases">
        <authorList>
            <person name="Harkins D.M."/>
            <person name="Durkin A.S."/>
            <person name="Brinkac L.M."/>
            <person name="Haft D.H."/>
            <person name="Selengut J.D."/>
            <person name="Sanka R."/>
            <person name="DePew J."/>
            <person name="Purushe J."/>
            <person name="Matthias M.A."/>
            <person name="Vinetz J.M."/>
            <person name="Sutton G.G."/>
            <person name="Nierman W.C."/>
            <person name="Fouts D.E."/>
        </authorList>
    </citation>
    <scope>NUCLEOTIDE SEQUENCE [LARGE SCALE GENOMIC DNA]</scope>
    <source>
        <strain evidence="1 2">ZUN142</strain>
    </source>
</reference>
<accession>M6U956</accession>
<dbReference type="AlphaFoldDB" id="M6U956"/>
<evidence type="ECO:0000313" key="1">
    <source>
        <dbReference type="EMBL" id="EMO41015.1"/>
    </source>
</evidence>
<gene>
    <name evidence="1" type="ORF">LEP1GSC186_4655</name>
</gene>
<sequence length="37" mass="4182">MITVSKVKILSRNLIGRPIFDFVLKLQNVGTITKIKP</sequence>
<name>M6U956_9LEPT</name>
<organism evidence="1 2">
    <name type="scientific">Leptospira noguchii serovar Autumnalis str. ZUN142</name>
    <dbReference type="NCBI Taxonomy" id="1085540"/>
    <lineage>
        <taxon>Bacteria</taxon>
        <taxon>Pseudomonadati</taxon>
        <taxon>Spirochaetota</taxon>
        <taxon>Spirochaetia</taxon>
        <taxon>Leptospirales</taxon>
        <taxon>Leptospiraceae</taxon>
        <taxon>Leptospira</taxon>
    </lineage>
</organism>
<proteinExistence type="predicted"/>
<comment type="caution">
    <text evidence="1">The sequence shown here is derived from an EMBL/GenBank/DDBJ whole genome shotgun (WGS) entry which is preliminary data.</text>
</comment>
<dbReference type="EMBL" id="AHOP02000024">
    <property type="protein sequence ID" value="EMO41015.1"/>
    <property type="molecule type" value="Genomic_DNA"/>
</dbReference>